<evidence type="ECO:0000313" key="4">
    <source>
        <dbReference type="Proteomes" id="UP000190027"/>
    </source>
</evidence>
<dbReference type="EMBL" id="FUYC01000001">
    <property type="protein sequence ID" value="SKA71135.1"/>
    <property type="molecule type" value="Genomic_DNA"/>
</dbReference>
<dbReference type="SMART" id="SM00448">
    <property type="entry name" value="REC"/>
    <property type="match status" value="1"/>
</dbReference>
<dbReference type="GO" id="GO:0000160">
    <property type="term" value="P:phosphorelay signal transduction system"/>
    <property type="evidence" value="ECO:0007669"/>
    <property type="project" value="InterPro"/>
</dbReference>
<keyword evidence="4" id="KW-1185">Reference proteome</keyword>
<sequence>MFSIDEVSGEAMTILLVEDNDAHAELVIRGLRDQKMRSRICHVQDGEEALDYLFRRNQYEDPEKSPRPGLILLDLRLPKIDGLEVLKTIKTNEQMRAIPVVILTTSEADSDVKHAYMQYANSYLVKPVDFSNFNTLLSDLGFYWLGWNHRPN</sequence>
<evidence type="ECO:0000259" key="2">
    <source>
        <dbReference type="PROSITE" id="PS50110"/>
    </source>
</evidence>
<keyword evidence="1" id="KW-0597">Phosphoprotein</keyword>
<dbReference type="AlphaFoldDB" id="A0A1T4W243"/>
<reference evidence="3 4" key="1">
    <citation type="submission" date="2017-02" db="EMBL/GenBank/DDBJ databases">
        <authorList>
            <person name="Peterson S.W."/>
        </authorList>
    </citation>
    <scope>NUCLEOTIDE SEQUENCE [LARGE SCALE GENOMIC DNA]</scope>
    <source>
        <strain evidence="3 4">DSM 16080</strain>
    </source>
</reference>
<dbReference type="Gene3D" id="3.40.50.2300">
    <property type="match status" value="1"/>
</dbReference>
<feature type="modified residue" description="4-aspartylphosphate" evidence="1">
    <location>
        <position position="74"/>
    </location>
</feature>
<dbReference type="PROSITE" id="PS50110">
    <property type="entry name" value="RESPONSE_REGULATORY"/>
    <property type="match status" value="1"/>
</dbReference>
<dbReference type="InterPro" id="IPR011006">
    <property type="entry name" value="CheY-like_superfamily"/>
</dbReference>
<dbReference type="InterPro" id="IPR052893">
    <property type="entry name" value="TCS_response_regulator"/>
</dbReference>
<evidence type="ECO:0000313" key="3">
    <source>
        <dbReference type="EMBL" id="SKA71135.1"/>
    </source>
</evidence>
<proteinExistence type="predicted"/>
<accession>A0A1T4W243</accession>
<organism evidence="3 4">
    <name type="scientific">Paucidesulfovibrio gracilis DSM 16080</name>
    <dbReference type="NCBI Taxonomy" id="1121449"/>
    <lineage>
        <taxon>Bacteria</taxon>
        <taxon>Pseudomonadati</taxon>
        <taxon>Thermodesulfobacteriota</taxon>
        <taxon>Desulfovibrionia</taxon>
        <taxon>Desulfovibrionales</taxon>
        <taxon>Desulfovibrionaceae</taxon>
        <taxon>Paucidesulfovibrio</taxon>
    </lineage>
</organism>
<dbReference type="InterPro" id="IPR001789">
    <property type="entry name" value="Sig_transdc_resp-reg_receiver"/>
</dbReference>
<dbReference type="OrthoDB" id="9793549at2"/>
<protein>
    <submittedName>
        <fullName evidence="3">Response regulator receiver domain-containing protein</fullName>
    </submittedName>
</protein>
<dbReference type="Proteomes" id="UP000190027">
    <property type="component" value="Unassembled WGS sequence"/>
</dbReference>
<name>A0A1T4W243_9BACT</name>
<dbReference type="PANTHER" id="PTHR44520">
    <property type="entry name" value="RESPONSE REGULATOR RCP1-RELATED"/>
    <property type="match status" value="1"/>
</dbReference>
<evidence type="ECO:0000256" key="1">
    <source>
        <dbReference type="PROSITE-ProRule" id="PRU00169"/>
    </source>
</evidence>
<feature type="domain" description="Response regulatory" evidence="2">
    <location>
        <begin position="13"/>
        <end position="141"/>
    </location>
</feature>
<dbReference type="STRING" id="1121449.SAMN02745704_00080"/>
<dbReference type="Pfam" id="PF00072">
    <property type="entry name" value="Response_reg"/>
    <property type="match status" value="1"/>
</dbReference>
<gene>
    <name evidence="3" type="ORF">SAMN02745704_00080</name>
</gene>
<dbReference type="SUPFAM" id="SSF52172">
    <property type="entry name" value="CheY-like"/>
    <property type="match status" value="1"/>
</dbReference>
<dbReference type="CDD" id="cd17557">
    <property type="entry name" value="REC_Rcp-like"/>
    <property type="match status" value="1"/>
</dbReference>